<dbReference type="Gene3D" id="3.40.50.11010">
    <property type="match status" value="1"/>
</dbReference>
<evidence type="ECO:0000313" key="4">
    <source>
        <dbReference type="EMBL" id="XFO74149.1"/>
    </source>
</evidence>
<dbReference type="SUPFAM" id="SSF53756">
    <property type="entry name" value="UDP-Glycosyltransferase/glycogen phosphorylase"/>
    <property type="match status" value="1"/>
</dbReference>
<dbReference type="EMBL" id="CP155571">
    <property type="protein sequence ID" value="XFO74149.1"/>
    <property type="molecule type" value="Genomic_DNA"/>
</dbReference>
<proteinExistence type="predicted"/>
<keyword evidence="5" id="KW-1185">Reference proteome</keyword>
<dbReference type="Proteomes" id="UP000216052">
    <property type="component" value="Chromosome"/>
</dbReference>
<name>A0ABZ3J6Z1_SPOA4</name>
<feature type="domain" description="Glucuronosyltransferase GumK N-terminal" evidence="3">
    <location>
        <begin position="8"/>
        <end position="176"/>
    </location>
</feature>
<dbReference type="RefSeq" id="WP_093793087.1">
    <property type="nucleotide sequence ID" value="NZ_CP155571.1"/>
</dbReference>
<dbReference type="InterPro" id="IPR054299">
    <property type="entry name" value="GumK_N"/>
</dbReference>
<dbReference type="PANTHER" id="PTHR12526:SF629">
    <property type="entry name" value="TEICHURONIC ACID BIOSYNTHESIS GLYCOSYLTRANSFERASE TUAH-RELATED"/>
    <property type="match status" value="1"/>
</dbReference>
<dbReference type="Pfam" id="PF13692">
    <property type="entry name" value="Glyco_trans_1_4"/>
    <property type="match status" value="1"/>
</dbReference>
<protein>
    <recommendedName>
        <fullName evidence="3">Glucuronosyltransferase GumK N-terminal domain-containing protein</fullName>
    </recommendedName>
</protein>
<evidence type="ECO:0000256" key="1">
    <source>
        <dbReference type="ARBA" id="ARBA00022676"/>
    </source>
</evidence>
<gene>
    <name evidence="4" type="ORF">SPACI_042580</name>
</gene>
<dbReference type="Pfam" id="PF22059">
    <property type="entry name" value="GumK_N"/>
    <property type="match status" value="1"/>
</dbReference>
<evidence type="ECO:0000313" key="5">
    <source>
        <dbReference type="Proteomes" id="UP000216052"/>
    </source>
</evidence>
<keyword evidence="2" id="KW-0808">Transferase</keyword>
<dbReference type="PANTHER" id="PTHR12526">
    <property type="entry name" value="GLYCOSYLTRANSFERASE"/>
    <property type="match status" value="1"/>
</dbReference>
<sequence length="386" mass="45034">MRRKKVLMACANYWTSPFQVGSHHIARGFVDLGWDVAFVSDPISPLHLVNGLTSELRERILIHQLGGIKDLNGRVWAYVPSAMITPHNKLLLRNDLVQKYWRYVSWPNIIKKIKQAGFGKVDLLYFDSVNQAFWVDVLPHKYSLLRIADNNHQFNKFTQSMIKMEKWLGRHVDIVAYTARGLKNYVDNLEPKETLYLPNGVNFDHFVNGDRTLPNEYKTINRPIAVYIGAMDVWFDYDLINIVAQQLPHISFVFIGPERMAKERLRSRSNIHLLGKRLYKELPTYLHNADVGIIPFNVKDYPQLINNINPLKLYEYMAAGLPVVSARWKELELAETPAYLYRNSKEFMDIFKKLNLENISHLKYIDYASKHNWNSKVGILNELFKN</sequence>
<accession>A0ABZ3J6Z1</accession>
<evidence type="ECO:0000256" key="2">
    <source>
        <dbReference type="ARBA" id="ARBA00022679"/>
    </source>
</evidence>
<organism evidence="4 5">
    <name type="scientific">Sporomusa acidovorans (strain ATCC 49682 / DSM 3132 / Mol)</name>
    <dbReference type="NCBI Taxonomy" id="1123286"/>
    <lineage>
        <taxon>Bacteria</taxon>
        <taxon>Bacillati</taxon>
        <taxon>Bacillota</taxon>
        <taxon>Negativicutes</taxon>
        <taxon>Selenomonadales</taxon>
        <taxon>Sporomusaceae</taxon>
        <taxon>Sporomusa</taxon>
    </lineage>
</organism>
<reference evidence="4" key="1">
    <citation type="submission" date="2024-05" db="EMBL/GenBank/DDBJ databases">
        <title>Isolation and characterization of Sporomusa carbonis sp. nov., a carboxydotrophic hydrogenogen in the genus of Sporomusa isolated from a charcoal burning pile.</title>
        <authorList>
            <person name="Boeer T."/>
            <person name="Rosenbaum F."/>
            <person name="Eysell L."/>
            <person name="Mueller V."/>
            <person name="Daniel R."/>
            <person name="Poehlein A."/>
        </authorList>
    </citation>
    <scope>NUCLEOTIDE SEQUENCE [LARGE SCALE GENOMIC DNA]</scope>
    <source>
        <strain evidence="4">DSM 3132</strain>
    </source>
</reference>
<dbReference type="Gene3D" id="3.40.50.2000">
    <property type="entry name" value="Glycogen Phosphorylase B"/>
    <property type="match status" value="1"/>
</dbReference>
<keyword evidence="1" id="KW-0328">Glycosyltransferase</keyword>
<evidence type="ECO:0000259" key="3">
    <source>
        <dbReference type="Pfam" id="PF22059"/>
    </source>
</evidence>